<organism evidence="2 3">
    <name type="scientific">Colletotrichum zoysiae</name>
    <dbReference type="NCBI Taxonomy" id="1216348"/>
    <lineage>
        <taxon>Eukaryota</taxon>
        <taxon>Fungi</taxon>
        <taxon>Dikarya</taxon>
        <taxon>Ascomycota</taxon>
        <taxon>Pezizomycotina</taxon>
        <taxon>Sordariomycetes</taxon>
        <taxon>Hypocreomycetidae</taxon>
        <taxon>Glomerellales</taxon>
        <taxon>Glomerellaceae</taxon>
        <taxon>Colletotrichum</taxon>
        <taxon>Colletotrichum graminicola species complex</taxon>
    </lineage>
</organism>
<protein>
    <submittedName>
        <fullName evidence="2">Uncharacterized protein</fullName>
    </submittedName>
</protein>
<dbReference type="Proteomes" id="UP001232148">
    <property type="component" value="Unassembled WGS sequence"/>
</dbReference>
<name>A0AAD9HRT3_9PEZI</name>
<evidence type="ECO:0000313" key="2">
    <source>
        <dbReference type="EMBL" id="KAK2033096.1"/>
    </source>
</evidence>
<sequence length="653" mass="73507">MLRCSRMNEENLAQTATPRPSFQLHSPAVDFIENRLHQYHPAFDARHVQFSPSQGQFVSRRPLLSDPSLSQGIMTATTAGSDLLSLPRQSPRPAPSAVNDMLFWHEIFPRAMEILNMDTSSCEIKDPAWKIRHFSTWGDVQETLTRAQQRYDFYSGPQQVGRFRRKIRNVLDDHTVKLQQISRLVPEVDIAKPVIGAIKVVLDAYRQVSEVREEVTTSFDELPEAFENIEFYLQTYGDDENIASASCHLVCAILNAIEHAIAFYISHQAKRAGMAVLSGPEYQKNLLQSLHKVKSYCKSLENQANKSLAHRVASDNSRMMEQQALMQHVLGSIHKGVQTHSLEMNLGMSFFARLFNEAYPLLSGLERARRSPSPIGRIPSSLPYIVEEEPLWVTQDIWARLCIPAIDEEDLRYVAENAESMLHRDGGRAQQLLRESSFRAWMSLSSSARLLVHGDFPPPFDISPLSVVCTLLTHTFRNLGGNFVSLVFFCGRHQIWDAHRGGSAMIRSLIDQLLRQCVLGPIRPDPNMSLEDLDRDDIGALCEVFILLLRQLPSHMQVFCLIDGICLYETDQYLDGMDIVIMSLIGLVESGGNGPWPAFRLLITSPSPTVEVRKVFDPDPDTLLSIQGPSFPDAGMGLAGLQEQFNSGIHRTE</sequence>
<dbReference type="AlphaFoldDB" id="A0AAD9HRT3"/>
<evidence type="ECO:0000313" key="3">
    <source>
        <dbReference type="Proteomes" id="UP001232148"/>
    </source>
</evidence>
<gene>
    <name evidence="2" type="ORF">LX32DRAFT_130447</name>
</gene>
<comment type="caution">
    <text evidence="2">The sequence shown here is derived from an EMBL/GenBank/DDBJ whole genome shotgun (WGS) entry which is preliminary data.</text>
</comment>
<feature type="region of interest" description="Disordered" evidence="1">
    <location>
        <begin position="1"/>
        <end position="21"/>
    </location>
</feature>
<feature type="compositionally biased region" description="Polar residues" evidence="1">
    <location>
        <begin position="11"/>
        <end position="21"/>
    </location>
</feature>
<dbReference type="PANTHER" id="PTHR40619:SF3">
    <property type="entry name" value="FUNGAL STAND N-TERMINAL GOODBYE DOMAIN-CONTAINING PROTEIN"/>
    <property type="match status" value="1"/>
</dbReference>
<proteinExistence type="predicted"/>
<reference evidence="2" key="1">
    <citation type="submission" date="2021-06" db="EMBL/GenBank/DDBJ databases">
        <title>Comparative genomics, transcriptomics and evolutionary studies reveal genomic signatures of adaptation to plant cell wall in hemibiotrophic fungi.</title>
        <authorList>
            <consortium name="DOE Joint Genome Institute"/>
            <person name="Baroncelli R."/>
            <person name="Diaz J.F."/>
            <person name="Benocci T."/>
            <person name="Peng M."/>
            <person name="Battaglia E."/>
            <person name="Haridas S."/>
            <person name="Andreopoulos W."/>
            <person name="Labutti K."/>
            <person name="Pangilinan J."/>
            <person name="Floch G.L."/>
            <person name="Makela M.R."/>
            <person name="Henrissat B."/>
            <person name="Grigoriev I.V."/>
            <person name="Crouch J.A."/>
            <person name="De Vries R.P."/>
            <person name="Sukno S.A."/>
            <person name="Thon M.R."/>
        </authorList>
    </citation>
    <scope>NUCLEOTIDE SEQUENCE</scope>
    <source>
        <strain evidence="2">MAFF235873</strain>
    </source>
</reference>
<keyword evidence="3" id="KW-1185">Reference proteome</keyword>
<dbReference type="EMBL" id="MU842825">
    <property type="protein sequence ID" value="KAK2033096.1"/>
    <property type="molecule type" value="Genomic_DNA"/>
</dbReference>
<dbReference type="PANTHER" id="PTHR40619">
    <property type="entry name" value="FUNGAL STAND N-TERMINAL GOODBYE DOMAIN-CONTAINING PROTEIN"/>
    <property type="match status" value="1"/>
</dbReference>
<evidence type="ECO:0000256" key="1">
    <source>
        <dbReference type="SAM" id="MobiDB-lite"/>
    </source>
</evidence>
<accession>A0AAD9HRT3</accession>